<dbReference type="GO" id="GO:0051539">
    <property type="term" value="F:4 iron, 4 sulfur cluster binding"/>
    <property type="evidence" value="ECO:0007669"/>
    <property type="project" value="UniProtKB-KW"/>
</dbReference>
<dbReference type="GO" id="GO:0043365">
    <property type="term" value="F:[formate-C-acetyltransferase]-activating enzyme activity"/>
    <property type="evidence" value="ECO:0007669"/>
    <property type="project" value="InterPro"/>
</dbReference>
<comment type="similarity">
    <text evidence="7">Belongs to the organic radical-activating enzymes family.</text>
</comment>
<keyword evidence="3" id="KW-0949">S-adenosyl-L-methionine</keyword>
<dbReference type="InterPro" id="IPR007197">
    <property type="entry name" value="rSAM"/>
</dbReference>
<dbReference type="AlphaFoldDB" id="A0A0K1W0P1"/>
<evidence type="ECO:0000256" key="6">
    <source>
        <dbReference type="ARBA" id="ARBA00023014"/>
    </source>
</evidence>
<dbReference type="GO" id="GO:0004748">
    <property type="term" value="F:ribonucleoside-diphosphate reductase activity, thioredoxin disulfide as acceptor"/>
    <property type="evidence" value="ECO:0007669"/>
    <property type="project" value="TreeGrafter"/>
</dbReference>
<keyword evidence="9" id="KW-1185">Reference proteome</keyword>
<dbReference type="RefSeq" id="WP_075057842.1">
    <property type="nucleotide sequence ID" value="NZ_CP012357.1"/>
</dbReference>
<organism evidence="8 9">
    <name type="scientific">Spiroplasma litorale</name>
    <dbReference type="NCBI Taxonomy" id="216942"/>
    <lineage>
        <taxon>Bacteria</taxon>
        <taxon>Bacillati</taxon>
        <taxon>Mycoplasmatota</taxon>
        <taxon>Mollicutes</taxon>
        <taxon>Entomoplasmatales</taxon>
        <taxon>Spiroplasmataceae</taxon>
        <taxon>Spiroplasma</taxon>
    </lineage>
</organism>
<dbReference type="SFLD" id="SFLDG01063">
    <property type="entry name" value="activating_enzymes__group_1"/>
    <property type="match status" value="1"/>
</dbReference>
<keyword evidence="2" id="KW-0004">4Fe-4S</keyword>
<keyword evidence="5" id="KW-0408">Iron</keyword>
<dbReference type="SFLD" id="SFLDG01066">
    <property type="entry name" value="organic_radical-activating_enz"/>
    <property type="match status" value="1"/>
</dbReference>
<evidence type="ECO:0000313" key="9">
    <source>
        <dbReference type="Proteomes" id="UP000067476"/>
    </source>
</evidence>
<dbReference type="EMBL" id="CP012357">
    <property type="protein sequence ID" value="AKX33743.1"/>
    <property type="molecule type" value="Genomic_DNA"/>
</dbReference>
<keyword evidence="7" id="KW-0560">Oxidoreductase</keyword>
<accession>A0A0K1W0P1</accession>
<dbReference type="InterPro" id="IPR013785">
    <property type="entry name" value="Aldolase_TIM"/>
</dbReference>
<evidence type="ECO:0000256" key="2">
    <source>
        <dbReference type="ARBA" id="ARBA00022485"/>
    </source>
</evidence>
<keyword evidence="6" id="KW-0411">Iron-sulfur</keyword>
<dbReference type="InterPro" id="IPR034457">
    <property type="entry name" value="Organic_radical-activating"/>
</dbReference>
<dbReference type="Gene3D" id="3.20.20.70">
    <property type="entry name" value="Aldolase class I"/>
    <property type="match status" value="1"/>
</dbReference>
<evidence type="ECO:0000256" key="4">
    <source>
        <dbReference type="ARBA" id="ARBA00022723"/>
    </source>
</evidence>
<gene>
    <name evidence="8" type="primary">nrdG</name>
    <name evidence="8" type="ORF">SLITO_v1c00750</name>
</gene>
<dbReference type="SFLD" id="SFLDS00029">
    <property type="entry name" value="Radical_SAM"/>
    <property type="match status" value="1"/>
</dbReference>
<dbReference type="InterPro" id="IPR012837">
    <property type="entry name" value="NrdG"/>
</dbReference>
<dbReference type="PIRSF" id="PIRSF000368">
    <property type="entry name" value="NrdG"/>
    <property type="match status" value="1"/>
</dbReference>
<evidence type="ECO:0000256" key="3">
    <source>
        <dbReference type="ARBA" id="ARBA00022691"/>
    </source>
</evidence>
<dbReference type="STRING" id="216942.SLITO_v1c00750"/>
<dbReference type="EC" id="1.97.1.-" evidence="7"/>
<dbReference type="CDD" id="cd01335">
    <property type="entry name" value="Radical_SAM"/>
    <property type="match status" value="1"/>
</dbReference>
<dbReference type="SUPFAM" id="SSF102114">
    <property type="entry name" value="Radical SAM enzymes"/>
    <property type="match status" value="1"/>
</dbReference>
<sequence>MKILKIFKETISDGPGIRYSIYVAGCLHACKGCHNLLSWSFKLGKNFDKEYEEQILKDLKENPLLSGVTFSGGDPMFSSKEVYFLIKRIKEETGLNIWVYTGFTIDEIIQQRNNGEDELYRYKILKIIDVLVDGRWVQELYDPQLDFRGSSNQRLINTKEWLKEKKLI</sequence>
<protein>
    <recommendedName>
        <fullName evidence="7">Anaerobic ribonucleoside-triphosphate reductase-activating protein</fullName>
        <ecNumber evidence="7">1.97.1.-</ecNumber>
    </recommendedName>
</protein>
<dbReference type="OrthoDB" id="9782387at2"/>
<evidence type="ECO:0000256" key="1">
    <source>
        <dbReference type="ARBA" id="ARBA00001966"/>
    </source>
</evidence>
<evidence type="ECO:0000313" key="8">
    <source>
        <dbReference type="EMBL" id="AKX33743.1"/>
    </source>
</evidence>
<evidence type="ECO:0000256" key="5">
    <source>
        <dbReference type="ARBA" id="ARBA00023004"/>
    </source>
</evidence>
<dbReference type="NCBIfam" id="TIGR02491">
    <property type="entry name" value="NrdG"/>
    <property type="match status" value="1"/>
</dbReference>
<comment type="cofactor">
    <cofactor evidence="1">
        <name>[4Fe-4S] cluster</name>
        <dbReference type="ChEBI" id="CHEBI:49883"/>
    </cofactor>
</comment>
<reference evidence="8 9" key="1">
    <citation type="journal article" date="2015" name="Genome Announc.">
        <title>Complete Genome Sequence of Spiroplasma litorale TN-1T (DSM 21781), a Bacterium Isolated from a Green-Eyed Horsefly (Tabanus nigrovittatus).</title>
        <authorList>
            <person name="Lo W.S."/>
            <person name="Lai Y.C."/>
            <person name="Lien Y.W."/>
            <person name="Wang T.H."/>
            <person name="Kuo C.H."/>
        </authorList>
    </citation>
    <scope>NUCLEOTIDE SEQUENCE [LARGE SCALE GENOMIC DNA]</scope>
    <source>
        <strain evidence="8 9">TN-1</strain>
    </source>
</reference>
<dbReference type="PATRIC" id="fig|216942.3.peg.75"/>
<dbReference type="GO" id="GO:0046872">
    <property type="term" value="F:metal ion binding"/>
    <property type="evidence" value="ECO:0007669"/>
    <property type="project" value="UniProtKB-KW"/>
</dbReference>
<dbReference type="PANTHER" id="PTHR30352">
    <property type="entry name" value="PYRUVATE FORMATE-LYASE-ACTIVATING ENZYME"/>
    <property type="match status" value="1"/>
</dbReference>
<keyword evidence="4" id="KW-0479">Metal-binding</keyword>
<proteinExistence type="inferred from homology"/>
<dbReference type="Pfam" id="PF13353">
    <property type="entry name" value="Fer4_12"/>
    <property type="match status" value="1"/>
</dbReference>
<dbReference type="Proteomes" id="UP000067476">
    <property type="component" value="Chromosome"/>
</dbReference>
<name>A0A0K1W0P1_9MOLU</name>
<dbReference type="SFLD" id="SFLDF00299">
    <property type="entry name" value="anaerobic_ribonucleoside-triph"/>
    <property type="match status" value="1"/>
</dbReference>
<dbReference type="InterPro" id="IPR058240">
    <property type="entry name" value="rSAM_sf"/>
</dbReference>
<evidence type="ECO:0000256" key="7">
    <source>
        <dbReference type="PIRNR" id="PIRNR000368"/>
    </source>
</evidence>
<dbReference type="PANTHER" id="PTHR30352:SF2">
    <property type="entry name" value="ANAEROBIC RIBONUCLEOSIDE-TRIPHOSPHATE REDUCTASE-ACTIVATING PROTEIN"/>
    <property type="match status" value="1"/>
</dbReference>
<dbReference type="KEGG" id="sll:SLITO_v1c00750"/>
<comment type="function">
    <text evidence="7">Activation of anaerobic ribonucleoside-triphosphate reductase under anaerobic conditions by generation of an organic free radical, using S-adenosylmethionine and reduced flavodoxin as cosubstrates to produce 5'-deoxy-adenosine.</text>
</comment>